<reference evidence="1 2" key="1">
    <citation type="journal article" date="2017" name="Mol. Plant">
        <title>The Genome of Medicinal Plant Macleaya cordata Provides New Insights into Benzylisoquinoline Alkaloids Metabolism.</title>
        <authorList>
            <person name="Liu X."/>
            <person name="Liu Y."/>
            <person name="Huang P."/>
            <person name="Ma Y."/>
            <person name="Qing Z."/>
            <person name="Tang Q."/>
            <person name="Cao H."/>
            <person name="Cheng P."/>
            <person name="Zheng Y."/>
            <person name="Yuan Z."/>
            <person name="Zhou Y."/>
            <person name="Liu J."/>
            <person name="Tang Z."/>
            <person name="Zhuo Y."/>
            <person name="Zhang Y."/>
            <person name="Yu L."/>
            <person name="Huang J."/>
            <person name="Yang P."/>
            <person name="Peng Q."/>
            <person name="Zhang J."/>
            <person name="Jiang W."/>
            <person name="Zhang Z."/>
            <person name="Lin K."/>
            <person name="Ro D.K."/>
            <person name="Chen X."/>
            <person name="Xiong X."/>
            <person name="Shang Y."/>
            <person name="Huang S."/>
            <person name="Zeng J."/>
        </authorList>
    </citation>
    <scope>NUCLEOTIDE SEQUENCE [LARGE SCALE GENOMIC DNA]</scope>
    <source>
        <strain evidence="2">cv. BLH2017</strain>
        <tissue evidence="1">Root</tissue>
    </source>
</reference>
<organism evidence="1 2">
    <name type="scientific">Macleaya cordata</name>
    <name type="common">Five-seeded plume-poppy</name>
    <name type="synonym">Bocconia cordata</name>
    <dbReference type="NCBI Taxonomy" id="56857"/>
    <lineage>
        <taxon>Eukaryota</taxon>
        <taxon>Viridiplantae</taxon>
        <taxon>Streptophyta</taxon>
        <taxon>Embryophyta</taxon>
        <taxon>Tracheophyta</taxon>
        <taxon>Spermatophyta</taxon>
        <taxon>Magnoliopsida</taxon>
        <taxon>Ranunculales</taxon>
        <taxon>Papaveraceae</taxon>
        <taxon>Papaveroideae</taxon>
        <taxon>Macleaya</taxon>
    </lineage>
</organism>
<dbReference type="AlphaFoldDB" id="A0A200QBY9"/>
<dbReference type="InterPro" id="IPR022251">
    <property type="entry name" value="DUF3774_wound-induced"/>
</dbReference>
<dbReference type="STRING" id="56857.A0A200QBY9"/>
<sequence>MSYFGRVWMAASVAVVQGHTDQGFKWNTGLRSLQFTTKRLSSSESSVDFRPFAGVLSSDFGLFLRGTGGNDKRKQADESLQKAMYLTCWGQS</sequence>
<dbReference type="OMA" id="RICMAAT"/>
<dbReference type="InParanoid" id="A0A200QBY9"/>
<dbReference type="Pfam" id="PF12609">
    <property type="entry name" value="DUF3774"/>
    <property type="match status" value="1"/>
</dbReference>
<evidence type="ECO:0000313" key="2">
    <source>
        <dbReference type="Proteomes" id="UP000195402"/>
    </source>
</evidence>
<gene>
    <name evidence="1" type="ORF">BVC80_1433g49</name>
</gene>
<dbReference type="OrthoDB" id="1923904at2759"/>
<dbReference type="FunCoup" id="A0A200QBY9">
    <property type="interactions" value="44"/>
</dbReference>
<comment type="caution">
    <text evidence="1">The sequence shown here is derived from an EMBL/GenBank/DDBJ whole genome shotgun (WGS) entry which is preliminary data.</text>
</comment>
<dbReference type="EMBL" id="MVGT01002390">
    <property type="protein sequence ID" value="OVA07998.1"/>
    <property type="molecule type" value="Genomic_DNA"/>
</dbReference>
<name>A0A200QBY9_MACCD</name>
<protein>
    <submittedName>
        <fullName evidence="1">Uncharacterized protein</fullName>
    </submittedName>
</protein>
<evidence type="ECO:0000313" key="1">
    <source>
        <dbReference type="EMBL" id="OVA07998.1"/>
    </source>
</evidence>
<dbReference type="PANTHER" id="PTHR33090">
    <property type="entry name" value="DUF3774 DOMAIN PROTEIN-RELATED"/>
    <property type="match status" value="1"/>
</dbReference>
<dbReference type="Proteomes" id="UP000195402">
    <property type="component" value="Unassembled WGS sequence"/>
</dbReference>
<accession>A0A200QBY9</accession>
<proteinExistence type="predicted"/>
<keyword evidence="2" id="KW-1185">Reference proteome</keyword>